<evidence type="ECO:0000313" key="4">
    <source>
        <dbReference type="WBParaSite" id="ACOC_0001036901-mRNA-1"/>
    </source>
</evidence>
<keyword evidence="3" id="KW-1185">Reference proteome</keyword>
<proteinExistence type="predicted"/>
<evidence type="ECO:0000256" key="1">
    <source>
        <dbReference type="SAM" id="MobiDB-lite"/>
    </source>
</evidence>
<gene>
    <name evidence="2" type="ORF">ACOC_LOCUS10370</name>
</gene>
<organism evidence="4">
    <name type="scientific">Angiostrongylus costaricensis</name>
    <name type="common">Nematode worm</name>
    <dbReference type="NCBI Taxonomy" id="334426"/>
    <lineage>
        <taxon>Eukaryota</taxon>
        <taxon>Metazoa</taxon>
        <taxon>Ecdysozoa</taxon>
        <taxon>Nematoda</taxon>
        <taxon>Chromadorea</taxon>
        <taxon>Rhabditida</taxon>
        <taxon>Rhabditina</taxon>
        <taxon>Rhabditomorpha</taxon>
        <taxon>Strongyloidea</taxon>
        <taxon>Metastrongylidae</taxon>
        <taxon>Angiostrongylus</taxon>
    </lineage>
</organism>
<dbReference type="AlphaFoldDB" id="A0A158PKP3"/>
<feature type="region of interest" description="Disordered" evidence="1">
    <location>
        <begin position="37"/>
        <end position="58"/>
    </location>
</feature>
<dbReference type="EMBL" id="UYYA01004459">
    <property type="protein sequence ID" value="VDM61955.1"/>
    <property type="molecule type" value="Genomic_DNA"/>
</dbReference>
<name>A0A158PKP3_ANGCS</name>
<reference evidence="2 3" key="2">
    <citation type="submission" date="2018-11" db="EMBL/GenBank/DDBJ databases">
        <authorList>
            <consortium name="Pathogen Informatics"/>
        </authorList>
    </citation>
    <scope>NUCLEOTIDE SEQUENCE [LARGE SCALE GENOMIC DNA]</scope>
    <source>
        <strain evidence="2 3">Costa Rica</strain>
    </source>
</reference>
<accession>A0A158PKP3</accession>
<reference evidence="4" key="1">
    <citation type="submission" date="2016-04" db="UniProtKB">
        <authorList>
            <consortium name="WormBaseParasite"/>
        </authorList>
    </citation>
    <scope>IDENTIFICATION</scope>
</reference>
<evidence type="ECO:0000313" key="3">
    <source>
        <dbReference type="Proteomes" id="UP000267027"/>
    </source>
</evidence>
<sequence>MANSIINGQSRQSHREYDHWTIGKDLDRFKKQSRKEAETVCTQHETSNKPHEASYPQIRRPLPCSLSRKFIEKKSCSASHSMSEIGSSTKVAFPSIPFPKKAHLYFSTVSSLPATSSESPNSSPSFLYSFSIMLQNTSKACDFHQKVENLSSRGCEIMCSPSHSRKSVQLMPPPLPSKSINGDYSVKTCTTFLARNVQETPSTPISDECVLLNREEIVMVGNQSSKGRESAVSPSQSRTRVRLMPPPLPSENMNSDYSMKISAPSLVLNLQETSSKSIPAGHMKRSREETSLIGNQSSKVYEITGPLSQSTKREQLLTSPLPSKNVNRNYCMEKSTQGHIPSVHETYETALASASTEHTKLHREELPTKTSSHGPADAPSEKTEWNECQNLVYLYKRGAKIFTLDNIPVEELWYKEAFVAQKNLMGRSSAVASHGCRCTNNYQKQLHDSLRGLMKLLKAIVGENGFWNGDCKDCVIISSYSLKSECSDLNDLTNLKYPKAANHRTANYTFAVHVRNRSQAAVLAAAVVLQITDGSSVEKQTSGWPYQQQQPCVDRDRVRLPHSCNVPLKKIHLGTMTNTPYREDGQLWTIELDHRL</sequence>
<dbReference type="WBParaSite" id="ACOC_0001036901-mRNA-1">
    <property type="protein sequence ID" value="ACOC_0001036901-mRNA-1"/>
    <property type="gene ID" value="ACOC_0001036901"/>
</dbReference>
<evidence type="ECO:0000313" key="2">
    <source>
        <dbReference type="EMBL" id="VDM61955.1"/>
    </source>
</evidence>
<dbReference type="OrthoDB" id="5911484at2759"/>
<dbReference type="Proteomes" id="UP000267027">
    <property type="component" value="Unassembled WGS sequence"/>
</dbReference>
<feature type="region of interest" description="Disordered" evidence="1">
    <location>
        <begin position="223"/>
        <end position="253"/>
    </location>
</feature>
<protein>
    <submittedName>
        <fullName evidence="4">ICE1</fullName>
    </submittedName>
</protein>